<evidence type="ECO:0000313" key="1">
    <source>
        <dbReference type="EMBL" id="EFN65186.1"/>
    </source>
</evidence>
<gene>
    <name evidence="1" type="ORF">EAG_02158</name>
    <name evidence="2" type="ORF">EAG_02159</name>
</gene>
<protein>
    <recommendedName>
        <fullName evidence="4">Peptidase A2 domain-containing protein</fullName>
    </recommendedName>
</protein>
<organism evidence="3">
    <name type="scientific">Camponotus floridanus</name>
    <name type="common">Florida carpenter ant</name>
    <dbReference type="NCBI Taxonomy" id="104421"/>
    <lineage>
        <taxon>Eukaryota</taxon>
        <taxon>Metazoa</taxon>
        <taxon>Ecdysozoa</taxon>
        <taxon>Arthropoda</taxon>
        <taxon>Hexapoda</taxon>
        <taxon>Insecta</taxon>
        <taxon>Pterygota</taxon>
        <taxon>Neoptera</taxon>
        <taxon>Endopterygota</taxon>
        <taxon>Hymenoptera</taxon>
        <taxon>Apocrita</taxon>
        <taxon>Aculeata</taxon>
        <taxon>Formicoidea</taxon>
        <taxon>Formicidae</taxon>
        <taxon>Formicinae</taxon>
        <taxon>Camponotus</taxon>
    </lineage>
</organism>
<name>E2AN02_CAMFO</name>
<dbReference type="Proteomes" id="UP000000311">
    <property type="component" value="Unassembled WGS sequence"/>
</dbReference>
<evidence type="ECO:0000313" key="3">
    <source>
        <dbReference type="Proteomes" id="UP000000311"/>
    </source>
</evidence>
<accession>E2AN02</accession>
<evidence type="ECO:0000313" key="2">
    <source>
        <dbReference type="EMBL" id="EFN65187.1"/>
    </source>
</evidence>
<feature type="non-terminal residue" evidence="1">
    <location>
        <position position="1"/>
    </location>
</feature>
<dbReference type="EMBL" id="GL441013">
    <property type="protein sequence ID" value="EFN65187.1"/>
    <property type="molecule type" value="Genomic_DNA"/>
</dbReference>
<sequence>SHRLIVTDKNSNLHFLIDIATDISSLSPKRFVRNTLPLSFKLFAASDTKTNTYGMKTLFLNLGLRRDF</sequence>
<evidence type="ECO:0008006" key="4">
    <source>
        <dbReference type="Google" id="ProtNLM"/>
    </source>
</evidence>
<dbReference type="AlphaFoldDB" id="E2AN02"/>
<dbReference type="EMBL" id="GL441013">
    <property type="protein sequence ID" value="EFN65186.1"/>
    <property type="molecule type" value="Genomic_DNA"/>
</dbReference>
<reference evidence="1 3" key="1">
    <citation type="journal article" date="2010" name="Science">
        <title>Genomic comparison of the ants Camponotus floridanus and Harpegnathos saltator.</title>
        <authorList>
            <person name="Bonasio R."/>
            <person name="Zhang G."/>
            <person name="Ye C."/>
            <person name="Mutti N.S."/>
            <person name="Fang X."/>
            <person name="Qin N."/>
            <person name="Donahue G."/>
            <person name="Yang P."/>
            <person name="Li Q."/>
            <person name="Li C."/>
            <person name="Zhang P."/>
            <person name="Huang Z."/>
            <person name="Berger S.L."/>
            <person name="Reinberg D."/>
            <person name="Wang J."/>
            <person name="Liebig J."/>
        </authorList>
    </citation>
    <scope>NUCLEOTIDE SEQUENCE [LARGE SCALE GENOMIC DNA]</scope>
    <source>
        <strain evidence="3">C129</strain>
    </source>
</reference>
<keyword evidence="3" id="KW-1185">Reference proteome</keyword>
<feature type="non-terminal residue" evidence="1">
    <location>
        <position position="68"/>
    </location>
</feature>
<proteinExistence type="predicted"/>